<evidence type="ECO:0000256" key="1">
    <source>
        <dbReference type="SAM" id="MobiDB-lite"/>
    </source>
</evidence>
<evidence type="ECO:0000313" key="2">
    <source>
        <dbReference type="EMBL" id="CDJ32311.1"/>
    </source>
</evidence>
<dbReference type="VEuPathDB" id="ToxoDB:EMH_0074110"/>
<dbReference type="GeneID" id="25381899"/>
<reference evidence="2" key="2">
    <citation type="submission" date="2013-10" db="EMBL/GenBank/DDBJ databases">
        <authorList>
            <person name="Aslett M."/>
        </authorList>
    </citation>
    <scope>NUCLEOTIDE SEQUENCE [LARGE SCALE GENOMIC DNA]</scope>
    <source>
        <strain evidence="2">Houghton</strain>
    </source>
</reference>
<feature type="region of interest" description="Disordered" evidence="1">
    <location>
        <begin position="36"/>
        <end position="78"/>
    </location>
</feature>
<protein>
    <submittedName>
        <fullName evidence="2">Uncharacterized protein</fullName>
    </submittedName>
</protein>
<dbReference type="OrthoDB" id="345824at2759"/>
<dbReference type="AlphaFoldDB" id="U6K626"/>
<evidence type="ECO:0000313" key="3">
    <source>
        <dbReference type="Proteomes" id="UP000030744"/>
    </source>
</evidence>
<feature type="compositionally biased region" description="Low complexity" evidence="1">
    <location>
        <begin position="43"/>
        <end position="61"/>
    </location>
</feature>
<proteinExistence type="predicted"/>
<accession>U6K626</accession>
<keyword evidence="3" id="KW-1185">Reference proteome</keyword>
<dbReference type="EMBL" id="HG684055">
    <property type="protein sequence ID" value="CDJ32311.1"/>
    <property type="molecule type" value="Genomic_DNA"/>
</dbReference>
<name>U6K626_9EIME</name>
<sequence>MGIPRLLVVGPRGEQITWLSAEHTGAAALKDWDFHTNQWPRTSSSSSSSSSSDDAAAAAADRQQQQHTYADPPSWPFTPEAAAAFLQQKQKHQ</sequence>
<gene>
    <name evidence="2" type="ORF">EMH_0074110</name>
</gene>
<dbReference type="RefSeq" id="XP_013354876.1">
    <property type="nucleotide sequence ID" value="XM_013499422.1"/>
</dbReference>
<organism evidence="2 3">
    <name type="scientific">Eimeria mitis</name>
    <dbReference type="NCBI Taxonomy" id="44415"/>
    <lineage>
        <taxon>Eukaryota</taxon>
        <taxon>Sar</taxon>
        <taxon>Alveolata</taxon>
        <taxon>Apicomplexa</taxon>
        <taxon>Conoidasida</taxon>
        <taxon>Coccidia</taxon>
        <taxon>Eucoccidiorida</taxon>
        <taxon>Eimeriorina</taxon>
        <taxon>Eimeriidae</taxon>
        <taxon>Eimeria</taxon>
    </lineage>
</organism>
<reference evidence="2" key="1">
    <citation type="submission" date="2013-10" db="EMBL/GenBank/DDBJ databases">
        <title>Genomic analysis of the causative agents of coccidiosis in chickens.</title>
        <authorList>
            <person name="Reid A.J."/>
            <person name="Blake D."/>
            <person name="Billington K."/>
            <person name="Browne H."/>
            <person name="Dunn M."/>
            <person name="Hung S."/>
            <person name="Kawahara F."/>
            <person name="Miranda-Saavedra D."/>
            <person name="Mourier T."/>
            <person name="Nagra H."/>
            <person name="Otto T.D."/>
            <person name="Rawlings N."/>
            <person name="Sanchez A."/>
            <person name="Sanders M."/>
            <person name="Subramaniam C."/>
            <person name="Tay Y."/>
            <person name="Dear P."/>
            <person name="Doerig C."/>
            <person name="Gruber A."/>
            <person name="Parkinson J."/>
            <person name="Shirley M."/>
            <person name="Wan K.L."/>
            <person name="Berriman M."/>
            <person name="Tomley F."/>
            <person name="Pain A."/>
        </authorList>
    </citation>
    <scope>NUCLEOTIDE SEQUENCE [LARGE SCALE GENOMIC DNA]</scope>
    <source>
        <strain evidence="2">Houghton</strain>
    </source>
</reference>
<dbReference type="Proteomes" id="UP000030744">
    <property type="component" value="Unassembled WGS sequence"/>
</dbReference>